<feature type="region of interest" description="Disordered" evidence="1">
    <location>
        <begin position="160"/>
        <end position="233"/>
    </location>
</feature>
<dbReference type="Proteomes" id="UP000053095">
    <property type="component" value="Unassembled WGS sequence"/>
</dbReference>
<reference evidence="3" key="1">
    <citation type="journal article" date="2015" name="Genome Announc.">
        <title>Draft genome sequence of Talaromyces cellulolyticus strain Y-94, a source of lignocellulosic biomass-degrading enzymes.</title>
        <authorList>
            <person name="Fujii T."/>
            <person name="Koike H."/>
            <person name="Sawayama S."/>
            <person name="Yano S."/>
            <person name="Inoue H."/>
        </authorList>
    </citation>
    <scope>NUCLEOTIDE SEQUENCE [LARGE SCALE GENOMIC DNA]</scope>
    <source>
        <strain evidence="3">Y-94</strain>
    </source>
</reference>
<dbReference type="AlphaFoldDB" id="A0A6V8HGZ5"/>
<evidence type="ECO:0000313" key="3">
    <source>
        <dbReference type="Proteomes" id="UP000053095"/>
    </source>
</evidence>
<evidence type="ECO:0000256" key="1">
    <source>
        <dbReference type="SAM" id="MobiDB-lite"/>
    </source>
</evidence>
<comment type="caution">
    <text evidence="2">The sequence shown here is derived from an EMBL/GenBank/DDBJ whole genome shotgun (WGS) entry which is preliminary data.</text>
</comment>
<organism evidence="2 3">
    <name type="scientific">Talaromyces pinophilus</name>
    <name type="common">Penicillium pinophilum</name>
    <dbReference type="NCBI Taxonomy" id="128442"/>
    <lineage>
        <taxon>Eukaryota</taxon>
        <taxon>Fungi</taxon>
        <taxon>Dikarya</taxon>
        <taxon>Ascomycota</taxon>
        <taxon>Pezizomycotina</taxon>
        <taxon>Eurotiomycetes</taxon>
        <taxon>Eurotiomycetidae</taxon>
        <taxon>Eurotiales</taxon>
        <taxon>Trichocomaceae</taxon>
        <taxon>Talaromyces</taxon>
        <taxon>Talaromyces sect. Talaromyces</taxon>
    </lineage>
</organism>
<proteinExistence type="predicted"/>
<gene>
    <name evidence="2" type="ORF">TCE0_041r13766</name>
</gene>
<name>A0A6V8HGZ5_TALPI</name>
<sequence length="388" mass="41690">MTDAVNVDGNSGDPPGAGDSMSDIIDFDGNGGERTDAGDSMSEIDFEGSGIDIMNADRDTVLEELPHQRVRVITDLILKHWFSCDDLHVKGIDTSFYTLSYPQPPRVARRWTDDERQVALSDLQTRADTIGIVHDTFDYRITRQEILGLLGGPQSSIIDRQVQSSPSVIRNDVGPYVRPASPGREGGLDQHSEAGSNGDSGEDGGIIESVGDGAEASPPSTRRKLTWTATPPSPRSCADYHTASYILGRIAAAVKGRTEWNLEIQSVLRKYAAANISFGLNLPDDFEDVSETYSQPATLTHNPVSIDLQNGDGEFVVQNFSDDVGHVAKVLENDGARIIISDIEAVNAAANIAAPVTTIVTTAVAVLEMQPGSSVSDFFWSDNAVNAV</sequence>
<evidence type="ECO:0000313" key="2">
    <source>
        <dbReference type="EMBL" id="GAM40992.1"/>
    </source>
</evidence>
<protein>
    <submittedName>
        <fullName evidence="2">Uncharacterized protein</fullName>
    </submittedName>
</protein>
<accession>A0A6V8HGZ5</accession>
<keyword evidence="3" id="KW-1185">Reference proteome</keyword>
<dbReference type="EMBL" id="DF933837">
    <property type="protein sequence ID" value="GAM40992.1"/>
    <property type="molecule type" value="Genomic_DNA"/>
</dbReference>
<feature type="region of interest" description="Disordered" evidence="1">
    <location>
        <begin position="1"/>
        <end position="39"/>
    </location>
</feature>